<protein>
    <submittedName>
        <fullName evidence="2">Uncharacterized protein</fullName>
    </submittedName>
</protein>
<evidence type="ECO:0000313" key="3">
    <source>
        <dbReference type="Proteomes" id="UP000231343"/>
    </source>
</evidence>
<gene>
    <name evidence="2" type="ORF">COT42_08565</name>
</gene>
<dbReference type="EMBL" id="PEYM01000140">
    <property type="protein sequence ID" value="PIS28291.1"/>
    <property type="molecule type" value="Genomic_DNA"/>
</dbReference>
<keyword evidence="1" id="KW-0812">Transmembrane</keyword>
<organism evidence="2 3">
    <name type="scientific">Candidatus Saganbacteria bacterium CG08_land_8_20_14_0_20_45_16</name>
    <dbReference type="NCBI Taxonomy" id="2014293"/>
    <lineage>
        <taxon>Bacteria</taxon>
        <taxon>Bacillati</taxon>
        <taxon>Saganbacteria</taxon>
    </lineage>
</organism>
<evidence type="ECO:0000313" key="2">
    <source>
        <dbReference type="EMBL" id="PIS28291.1"/>
    </source>
</evidence>
<reference evidence="2 3" key="1">
    <citation type="submission" date="2017-09" db="EMBL/GenBank/DDBJ databases">
        <title>Depth-based differentiation of microbial function through sediment-hosted aquifers and enrichment of novel symbionts in the deep terrestrial subsurface.</title>
        <authorList>
            <person name="Probst A.J."/>
            <person name="Ladd B."/>
            <person name="Jarett J.K."/>
            <person name="Geller-Mcgrath D.E."/>
            <person name="Sieber C.M."/>
            <person name="Emerson J.B."/>
            <person name="Anantharaman K."/>
            <person name="Thomas B.C."/>
            <person name="Malmstrom R."/>
            <person name="Stieglmeier M."/>
            <person name="Klingl A."/>
            <person name="Woyke T."/>
            <person name="Ryan C.M."/>
            <person name="Banfield J.F."/>
        </authorList>
    </citation>
    <scope>NUCLEOTIDE SEQUENCE [LARGE SCALE GENOMIC DNA]</scope>
    <source>
        <strain evidence="2">CG08_land_8_20_14_0_20_45_16</strain>
    </source>
</reference>
<feature type="transmembrane region" description="Helical" evidence="1">
    <location>
        <begin position="206"/>
        <end position="225"/>
    </location>
</feature>
<feature type="transmembrane region" description="Helical" evidence="1">
    <location>
        <begin position="162"/>
        <end position="181"/>
    </location>
</feature>
<keyword evidence="1" id="KW-0472">Membrane</keyword>
<dbReference type="Proteomes" id="UP000231343">
    <property type="component" value="Unassembled WGS sequence"/>
</dbReference>
<dbReference type="AlphaFoldDB" id="A0A2H0XTX0"/>
<comment type="caution">
    <text evidence="2">The sequence shown here is derived from an EMBL/GenBank/DDBJ whole genome shotgun (WGS) entry which is preliminary data.</text>
</comment>
<keyword evidence="1" id="KW-1133">Transmembrane helix</keyword>
<accession>A0A2H0XTX0</accession>
<sequence length="339" mass="38779">MLACLALPSLAAEESIPFFQPPNTPYLNSPQLTLDSSDFNTISLKIKANQAGSARLMWANNYDPQFNQAKSVWFYVKKGSHSYYFNLPSQNPNWFGWLKGLLVYPENNLPIELQKAKLTSGGWLTNLLSGWQEYWGPKGRLVIGSTINLIPSSSLWGRSINLYLYWATALFFGVAFILNFFKQRPNKKKAQTAVAQAFKQTARQTLILAIIFWLGLTLNSDYNFWQIFKDHLGRYAGKTLAQKRAVAYGQEYYDFLLFAQQKLPQKPVEFGLISSNYAPELQARIFLVPHIYTADFQNQSCQYLLVFKPSQEQLATLKNYASYAILNPSAFIMKRHTIK</sequence>
<evidence type="ECO:0000256" key="1">
    <source>
        <dbReference type="SAM" id="Phobius"/>
    </source>
</evidence>
<proteinExistence type="predicted"/>
<name>A0A2H0XTX0_UNCSA</name>